<dbReference type="PROSITE" id="PS50011">
    <property type="entry name" value="PROTEIN_KINASE_DOM"/>
    <property type="match status" value="1"/>
</dbReference>
<sequence>MISPSKNQKSFTNSNENRQFITDANFVKIFYISKNYSKFNSYAVWKLFYMILDGNKECIDQSSILQQYQEIQSQISFNLPDNSLQTIICHIQQNSRYYMLNVLSRLIFKDLLDQNRFITKFSSILSKKMGSSTNMDLGNDSIFSNMYSSCSIQVDNDLNFMLCKSYIINGQCNQTIERGKRLLIGKYSKFIVYPIEASDSCVTIPHFPAGTLASICREEHRGKLTLVDKVVIVLELSIALRDLHNGHLCHGGLSSDDVFLSASGDAYLASFCCDAEKEREMRVPNGRLFCRAPEFFDRLEHGYFKDGSCYEKDEEGFRFGQSLDIFALGAVMYEVITQTPLSSRIGSTAGRAVSDIFKGSEFSSKRMAGMKEVVEKCMQMNPADRFASVEQVIESVKSLPVYVRNKEEIEFRIESALDSLDYACTLSDIVECCYRGYGRAKEDIERFLSVYKGRQLDKIVDVKITENIIRDMLECFGLMNENGSENKK</sequence>
<protein>
    <recommendedName>
        <fullName evidence="1">Protein kinase domain-containing protein</fullName>
    </recommendedName>
</protein>
<organism evidence="2 3">
    <name type="scientific">Tritrichomonas musculus</name>
    <dbReference type="NCBI Taxonomy" id="1915356"/>
    <lineage>
        <taxon>Eukaryota</taxon>
        <taxon>Metamonada</taxon>
        <taxon>Parabasalia</taxon>
        <taxon>Tritrichomonadida</taxon>
        <taxon>Tritrichomonadidae</taxon>
        <taxon>Tritrichomonas</taxon>
    </lineage>
</organism>
<dbReference type="PANTHER" id="PTHR44329">
    <property type="entry name" value="SERINE/THREONINE-PROTEIN KINASE TNNI3K-RELATED"/>
    <property type="match status" value="1"/>
</dbReference>
<keyword evidence="3" id="KW-1185">Reference proteome</keyword>
<dbReference type="SUPFAM" id="SSF56112">
    <property type="entry name" value="Protein kinase-like (PK-like)"/>
    <property type="match status" value="1"/>
</dbReference>
<dbReference type="EMBL" id="JAPFFF010000051">
    <property type="protein sequence ID" value="KAK8839566.1"/>
    <property type="molecule type" value="Genomic_DNA"/>
</dbReference>
<gene>
    <name evidence="2" type="ORF">M9Y10_031925</name>
</gene>
<proteinExistence type="predicted"/>
<accession>A0ABR2H0V4</accession>
<evidence type="ECO:0000313" key="2">
    <source>
        <dbReference type="EMBL" id="KAK8839566.1"/>
    </source>
</evidence>
<dbReference type="Gene3D" id="1.10.510.10">
    <property type="entry name" value="Transferase(Phosphotransferase) domain 1"/>
    <property type="match status" value="1"/>
</dbReference>
<dbReference type="SMART" id="SM00220">
    <property type="entry name" value="S_TKc"/>
    <property type="match status" value="1"/>
</dbReference>
<evidence type="ECO:0000313" key="3">
    <source>
        <dbReference type="Proteomes" id="UP001470230"/>
    </source>
</evidence>
<dbReference type="InterPro" id="IPR011009">
    <property type="entry name" value="Kinase-like_dom_sf"/>
</dbReference>
<dbReference type="InterPro" id="IPR000719">
    <property type="entry name" value="Prot_kinase_dom"/>
</dbReference>
<comment type="caution">
    <text evidence="2">The sequence shown here is derived from an EMBL/GenBank/DDBJ whole genome shotgun (WGS) entry which is preliminary data.</text>
</comment>
<name>A0ABR2H0V4_9EUKA</name>
<dbReference type="Proteomes" id="UP001470230">
    <property type="component" value="Unassembled WGS sequence"/>
</dbReference>
<evidence type="ECO:0000259" key="1">
    <source>
        <dbReference type="PROSITE" id="PS50011"/>
    </source>
</evidence>
<dbReference type="InterPro" id="IPR051681">
    <property type="entry name" value="Ser/Thr_Kinases-Pseudokinases"/>
</dbReference>
<feature type="domain" description="Protein kinase" evidence="1">
    <location>
        <begin position="97"/>
        <end position="402"/>
    </location>
</feature>
<reference evidence="2 3" key="1">
    <citation type="submission" date="2024-04" db="EMBL/GenBank/DDBJ databases">
        <title>Tritrichomonas musculus Genome.</title>
        <authorList>
            <person name="Alves-Ferreira E."/>
            <person name="Grigg M."/>
            <person name="Lorenzi H."/>
            <person name="Galac M."/>
        </authorList>
    </citation>
    <scope>NUCLEOTIDE SEQUENCE [LARGE SCALE GENOMIC DNA]</scope>
    <source>
        <strain evidence="2 3">EAF2021</strain>
    </source>
</reference>